<dbReference type="Gene3D" id="3.40.50.80">
    <property type="entry name" value="Nucleotide-binding domain of ferredoxin-NADP reductase (FNR) module"/>
    <property type="match status" value="1"/>
</dbReference>
<dbReference type="Gene3D" id="1.10.10.10">
    <property type="entry name" value="Winged helix-like DNA-binding domain superfamily/Winged helix DNA-binding domain"/>
    <property type="match status" value="1"/>
</dbReference>
<organism evidence="2 3">
    <name type="scientific">Gordonia desulfuricans</name>
    <dbReference type="NCBI Taxonomy" id="89051"/>
    <lineage>
        <taxon>Bacteria</taxon>
        <taxon>Bacillati</taxon>
        <taxon>Actinomycetota</taxon>
        <taxon>Actinomycetes</taxon>
        <taxon>Mycobacteriales</taxon>
        <taxon>Gordoniaceae</taxon>
        <taxon>Gordonia</taxon>
    </lineage>
</organism>
<dbReference type="CDD" id="cd06193">
    <property type="entry name" value="siderophore_interacting"/>
    <property type="match status" value="1"/>
</dbReference>
<accession>A0A7K3LNP7</accession>
<dbReference type="InterPro" id="IPR007037">
    <property type="entry name" value="SIP_rossman_dom"/>
</dbReference>
<proteinExistence type="predicted"/>
<dbReference type="Pfam" id="PF08021">
    <property type="entry name" value="FAD_binding_9"/>
    <property type="match status" value="1"/>
</dbReference>
<protein>
    <submittedName>
        <fullName evidence="2">Siderophore-interacting protein</fullName>
    </submittedName>
</protein>
<feature type="domain" description="FAD-binding FR-type" evidence="1">
    <location>
        <begin position="11"/>
        <end position="149"/>
    </location>
</feature>
<dbReference type="InterPro" id="IPR013113">
    <property type="entry name" value="SIP_FAD-bd"/>
</dbReference>
<dbReference type="Proteomes" id="UP000466307">
    <property type="component" value="Unassembled WGS sequence"/>
</dbReference>
<dbReference type="Gene3D" id="2.40.30.10">
    <property type="entry name" value="Translation factors"/>
    <property type="match status" value="1"/>
</dbReference>
<dbReference type="Pfam" id="PF04954">
    <property type="entry name" value="SIP"/>
    <property type="match status" value="1"/>
</dbReference>
<dbReference type="PROSITE" id="PS51384">
    <property type="entry name" value="FAD_FR"/>
    <property type="match status" value="1"/>
</dbReference>
<dbReference type="GO" id="GO:0016491">
    <property type="term" value="F:oxidoreductase activity"/>
    <property type="evidence" value="ECO:0007669"/>
    <property type="project" value="InterPro"/>
</dbReference>
<name>A0A7K3LNP7_9ACTN</name>
<keyword evidence="3" id="KW-1185">Reference proteome</keyword>
<evidence type="ECO:0000313" key="3">
    <source>
        <dbReference type="Proteomes" id="UP000466307"/>
    </source>
</evidence>
<dbReference type="InterPro" id="IPR036388">
    <property type="entry name" value="WH-like_DNA-bd_sf"/>
</dbReference>
<dbReference type="InterPro" id="IPR039374">
    <property type="entry name" value="SIP_fam"/>
</dbReference>
<dbReference type="PANTHER" id="PTHR30157">
    <property type="entry name" value="FERRIC REDUCTASE, NADPH-DEPENDENT"/>
    <property type="match status" value="1"/>
</dbReference>
<sequence>MSRSAFRAHSLVLRHVQVRRVEDITPRMRRITVGGEELGAFARDGMSFPAFAPPAFDDHVKLIFAPGGDIADALPRQNANGIDWLPSEHRVTRDYTPHHVDADVLEAQFDFVVHTDGQVANGPAEEWARAAVPGSDLWFVGPKASLVLPDDVAELILIGDETALPAITRFFDERPLDIPVHALITVATEAAIQAIVTRPGDSADFVVAQPGDAEALLAAAQKLTPGEGPVYVWAAAESRALLPVRRHAKREWAIPKSHMAITGYWHVREESDADAATAEEAAGPVATPITSPVPWLATRAALKLGLLTEVALEPAPRAALERRANVTAGQLDPLLAILVDCDILRVDADHYRAGAVGDALLDDEHAQEEFVGLYADQVVALGDLADGLGAGGTGWATRTGNTLRDTVTASSSEYAELVDEAEGLRFLMPALSRLPFWADRSRIALGGPSALVVADGLRIAEIAAELVVVEDPEPLRALREGWDSDDLAFADSWPADTPILLASALEHRTDAEVLAHLDDLRTVTDTVYLMESTELDGLNARAAEQALVTLGAIGVPPRNLADLGRLVAQAGWSVASTSPLGWGVECLELVPAERN</sequence>
<reference evidence="2 3" key="1">
    <citation type="submission" date="2020-01" db="EMBL/GenBank/DDBJ databases">
        <title>Investigation of new actinobacteria for the biodesulphurisation of diesel fuel.</title>
        <authorList>
            <person name="Athi Narayanan S.M."/>
        </authorList>
    </citation>
    <scope>NUCLEOTIDE SEQUENCE [LARGE SCALE GENOMIC DNA]</scope>
    <source>
        <strain evidence="2 3">213E</strain>
    </source>
</reference>
<dbReference type="InterPro" id="IPR039261">
    <property type="entry name" value="FNR_nucleotide-bd"/>
</dbReference>
<evidence type="ECO:0000313" key="2">
    <source>
        <dbReference type="EMBL" id="NDK89875.1"/>
    </source>
</evidence>
<dbReference type="PANTHER" id="PTHR30157:SF0">
    <property type="entry name" value="NADPH-DEPENDENT FERRIC-CHELATE REDUCTASE"/>
    <property type="match status" value="1"/>
</dbReference>
<gene>
    <name evidence="2" type="ORF">GYA93_09830</name>
</gene>
<dbReference type="EMBL" id="JAADZU010000025">
    <property type="protein sequence ID" value="NDK89875.1"/>
    <property type="molecule type" value="Genomic_DNA"/>
</dbReference>
<dbReference type="RefSeq" id="WP_059035541.1">
    <property type="nucleotide sequence ID" value="NZ_JAADZU010000025.1"/>
</dbReference>
<dbReference type="InterPro" id="IPR017927">
    <property type="entry name" value="FAD-bd_FR_type"/>
</dbReference>
<comment type="caution">
    <text evidence="2">The sequence shown here is derived from an EMBL/GenBank/DDBJ whole genome shotgun (WGS) entry which is preliminary data.</text>
</comment>
<dbReference type="AlphaFoldDB" id="A0A7K3LNP7"/>
<evidence type="ECO:0000259" key="1">
    <source>
        <dbReference type="PROSITE" id="PS51384"/>
    </source>
</evidence>